<comment type="caution">
    <text evidence="2">The sequence shown here is derived from an EMBL/GenBank/DDBJ whole genome shotgun (WGS) entry which is preliminary data.</text>
</comment>
<accession>G9QQV7</accession>
<keyword evidence="3" id="KW-1185">Reference proteome</keyword>
<dbReference type="Proteomes" id="UP000011747">
    <property type="component" value="Unassembled WGS sequence"/>
</dbReference>
<evidence type="ECO:0000313" key="2">
    <source>
        <dbReference type="EMBL" id="EHL72192.1"/>
    </source>
</evidence>
<organism evidence="2 3">
    <name type="scientific">Bacillus smithii 7_3_47FAA</name>
    <dbReference type="NCBI Taxonomy" id="665952"/>
    <lineage>
        <taxon>Bacteria</taxon>
        <taxon>Bacillati</taxon>
        <taxon>Bacillota</taxon>
        <taxon>Bacilli</taxon>
        <taxon>Bacillales</taxon>
        <taxon>Bacillaceae</taxon>
        <taxon>Bacillus</taxon>
    </lineage>
</organism>
<name>G9QQV7_9BACI</name>
<dbReference type="HOGENOM" id="CLU_3022514_0_0_9"/>
<sequence length="55" mass="6501">MTKKIFYIFCVIYLAIVLFLNYIYDLENTTLTVLFGVFLVFVIIFKALLQGEKEK</sequence>
<feature type="transmembrane region" description="Helical" evidence="1">
    <location>
        <begin position="5"/>
        <end position="24"/>
    </location>
</feature>
<dbReference type="EMBL" id="ACWF01000172">
    <property type="protein sequence ID" value="EHL72192.1"/>
    <property type="molecule type" value="Genomic_DNA"/>
</dbReference>
<gene>
    <name evidence="2" type="ORF">HMPREF1015_02380</name>
</gene>
<protein>
    <submittedName>
        <fullName evidence="2">Uncharacterized protein</fullName>
    </submittedName>
</protein>
<dbReference type="PATRIC" id="fig|665952.3.peg.3624"/>
<proteinExistence type="predicted"/>
<feature type="transmembrane region" description="Helical" evidence="1">
    <location>
        <begin position="30"/>
        <end position="49"/>
    </location>
</feature>
<keyword evidence="1" id="KW-0472">Membrane</keyword>
<keyword evidence="1" id="KW-0812">Transmembrane</keyword>
<reference evidence="2 3" key="1">
    <citation type="submission" date="2011-09" db="EMBL/GenBank/DDBJ databases">
        <title>The Genome Sequence of Bacillus smithii 7_3_47FAA.</title>
        <authorList>
            <consortium name="The Broad Institute Genome Sequencing Platform"/>
            <person name="Earl A."/>
            <person name="Ward D."/>
            <person name="Feldgarden M."/>
            <person name="Gevers D."/>
            <person name="Daigneault M."/>
            <person name="Strauss J."/>
            <person name="Allen-Vercoe E."/>
            <person name="Young S.K."/>
            <person name="Zeng Q."/>
            <person name="Gargeya S."/>
            <person name="Fitzgerald M."/>
            <person name="Haas B."/>
            <person name="Abouelleil A."/>
            <person name="Alvarado L."/>
            <person name="Arachchi H.M."/>
            <person name="Berlin A."/>
            <person name="Brown A."/>
            <person name="Chapman S.B."/>
            <person name="Chen Z."/>
            <person name="Dunbar C."/>
            <person name="Freedman E."/>
            <person name="Gearin G."/>
            <person name="Goldberg J."/>
            <person name="Griggs A."/>
            <person name="Gujja S."/>
            <person name="Heiman D."/>
            <person name="Howarth C."/>
            <person name="Larson L."/>
            <person name="Lui A."/>
            <person name="MacDonald P.J.P."/>
            <person name="Montmayeur A."/>
            <person name="Murphy C."/>
            <person name="Neiman D."/>
            <person name="Pearson M."/>
            <person name="Priest M."/>
            <person name="Roberts A."/>
            <person name="Saif S."/>
            <person name="Shea T."/>
            <person name="Shenoy N."/>
            <person name="Sisk P."/>
            <person name="Stolte C."/>
            <person name="Sykes S."/>
            <person name="Wortman J."/>
            <person name="Nusbaum C."/>
            <person name="Birren B."/>
        </authorList>
    </citation>
    <scope>NUCLEOTIDE SEQUENCE [LARGE SCALE GENOMIC DNA]</scope>
    <source>
        <strain evidence="2 3">7_3_47FAA</strain>
    </source>
</reference>
<evidence type="ECO:0000313" key="3">
    <source>
        <dbReference type="Proteomes" id="UP000011747"/>
    </source>
</evidence>
<evidence type="ECO:0000256" key="1">
    <source>
        <dbReference type="SAM" id="Phobius"/>
    </source>
</evidence>
<keyword evidence="1" id="KW-1133">Transmembrane helix</keyword>
<dbReference type="AlphaFoldDB" id="G9QQV7"/>